<dbReference type="OrthoDB" id="88903at2"/>
<protein>
    <submittedName>
        <fullName evidence="1">Uncharacterized protein</fullName>
    </submittedName>
</protein>
<evidence type="ECO:0000313" key="1">
    <source>
        <dbReference type="EMBL" id="SAK97283.1"/>
    </source>
</evidence>
<organism evidence="1 2">
    <name type="scientific">Caballeronia catudaia</name>
    <dbReference type="NCBI Taxonomy" id="1777136"/>
    <lineage>
        <taxon>Bacteria</taxon>
        <taxon>Pseudomonadati</taxon>
        <taxon>Pseudomonadota</taxon>
        <taxon>Betaproteobacteria</taxon>
        <taxon>Burkholderiales</taxon>
        <taxon>Burkholderiaceae</taxon>
        <taxon>Caballeronia</taxon>
    </lineage>
</organism>
<evidence type="ECO:0000313" key="2">
    <source>
        <dbReference type="Proteomes" id="UP000054870"/>
    </source>
</evidence>
<dbReference type="RefSeq" id="WP_143746671.1">
    <property type="nucleotide sequence ID" value="NZ_FCOF02000098.1"/>
</dbReference>
<comment type="caution">
    <text evidence="1">The sequence shown here is derived from an EMBL/GenBank/DDBJ whole genome shotgun (WGS) entry which is preliminary data.</text>
</comment>
<accession>A0A158DRZ9</accession>
<dbReference type="EMBL" id="FCOF02000098">
    <property type="protein sequence ID" value="SAK97283.1"/>
    <property type="molecule type" value="Genomic_DNA"/>
</dbReference>
<dbReference type="Proteomes" id="UP000054870">
    <property type="component" value="Unassembled WGS sequence"/>
</dbReference>
<proteinExistence type="predicted"/>
<reference evidence="1" key="1">
    <citation type="submission" date="2016-01" db="EMBL/GenBank/DDBJ databases">
        <authorList>
            <person name="Peeters C."/>
        </authorList>
    </citation>
    <scope>NUCLEOTIDE SEQUENCE [LARGE SCALE GENOMIC DNA]</scope>
    <source>
        <strain evidence="1">LMG 29318</strain>
    </source>
</reference>
<gene>
    <name evidence="1" type="ORF">AWB75_07102</name>
</gene>
<dbReference type="AlphaFoldDB" id="A0A158DRZ9"/>
<keyword evidence="2" id="KW-1185">Reference proteome</keyword>
<name>A0A158DRZ9_9BURK</name>
<sequence>MTSVSGVHEVADIEKLLANPNGTQTMLDALNPTRAAEMVNHFSAYLESAERVAYEEVVTELQRSCTKEKLEAASGRDFSRGRHIHCILSREKPGQGKSYRTFVC</sequence>